<sequence length="232" mass="25533">MEEQDINAVVIAANRLDIIRCGPESGLKRWAHLSLCVLDAVFSINAHYSGVVNVCRRYADHVGLEHRLYLRGTEHPGGEEPLSLFAQCAADMDALAAVLDNRGRTSPRGGILKAEAAMEYARILVDHGVDLLIDVEKLLADENRLAKVEKALARVPGHGAHGVRVSYLWMLAGDDTGIKPDRMVLNWLAHVLKRPMGVPEARTLLTAAAQFIGCTPWELDHAIWLHQRGMGK</sequence>
<evidence type="ECO:0000313" key="2">
    <source>
        <dbReference type="Proteomes" id="UP000198280"/>
    </source>
</evidence>
<dbReference type="AlphaFoldDB" id="A0A239KR44"/>
<keyword evidence="2" id="KW-1185">Reference proteome</keyword>
<reference evidence="1 2" key="1">
    <citation type="submission" date="2017-06" db="EMBL/GenBank/DDBJ databases">
        <authorList>
            <person name="Kim H.J."/>
            <person name="Triplett B.A."/>
        </authorList>
    </citation>
    <scope>NUCLEOTIDE SEQUENCE [LARGE SCALE GENOMIC DNA]</scope>
    <source>
        <strain evidence="1 2">CGMCC 4.1858</strain>
    </source>
</reference>
<dbReference type="OrthoDB" id="2962349at2"/>
<dbReference type="Proteomes" id="UP000198280">
    <property type="component" value="Unassembled WGS sequence"/>
</dbReference>
<dbReference type="RefSeq" id="WP_089226541.1">
    <property type="nucleotide sequence ID" value="NZ_FZOF01000016.1"/>
</dbReference>
<dbReference type="EMBL" id="FZOF01000016">
    <property type="protein sequence ID" value="SNT20009.1"/>
    <property type="molecule type" value="Genomic_DNA"/>
</dbReference>
<name>A0A239KR44_9ACTN</name>
<gene>
    <name evidence="1" type="ORF">SAMN05216252_11698</name>
</gene>
<organism evidence="1 2">
    <name type="scientific">Actinacidiphila glaucinigra</name>
    <dbReference type="NCBI Taxonomy" id="235986"/>
    <lineage>
        <taxon>Bacteria</taxon>
        <taxon>Bacillati</taxon>
        <taxon>Actinomycetota</taxon>
        <taxon>Actinomycetes</taxon>
        <taxon>Kitasatosporales</taxon>
        <taxon>Streptomycetaceae</taxon>
        <taxon>Actinacidiphila</taxon>
    </lineage>
</organism>
<accession>A0A239KR44</accession>
<evidence type="ECO:0000313" key="1">
    <source>
        <dbReference type="EMBL" id="SNT20009.1"/>
    </source>
</evidence>
<proteinExistence type="predicted"/>
<protein>
    <submittedName>
        <fullName evidence="1">Uncharacterized protein</fullName>
    </submittedName>
</protein>